<sequence>MPARFSTNSSLSDEQQSIYLYHAMPASWRNDLQIWKGTRKFIPYAELRHNIEQKVRDELAKTKYIVQKGFPESAETSAETALHAVETNSNVTTALVSATKRCDYCSRENHVLRYYRILQRDLLAGRVKGGTVLPENFSVNVPNRGPTNSYPPIRRFANAVSVERKNADCQQCNNNKQTDYGIAVTGPLVEHMSLAASVTTPDLTWTVDSGCTRHITAVKDWFTSLTSSSGSITVGGKTEIPVEGTGSIRLVMEDAKGATRTVDLDNVLYAPNLKFNLLSVPNAVRNDFKIVFDPKKGTLYYRILVRLKHSWTSTFIDDYSRYMYFYVIRNKSELHECYDCFRLSAVTLFRKDIEHLEYRTNHFDPEIQVLQSDNAKEYEMLGRHISPTYGTHAQFTNAYTPQQNGVAERRIRTILERTRAFLIDGSLPQQLWGECVTHACNLINTTPSTAMGNKTPYEKWYQRKPSSQASRNKKGYRLMDVKINKIVYSRDVVFKEGDFPTLACIAPAAVPPTNATTTGHADFTLLPSLQSVGGSHLQQAHISTASTHLKRPADGNPANCLPLRTTKRANLSDTEPTHDYLNPPADLNEAEVRLQHQYVLLASWQVAEPRTYREALRSDHAPEWRHAAQAECQCLIDNDTGKLAPQPRGRSVLGCLWVFVVKYDANGHIDRFKARLIITGFLQRYGIDYDEIFSPVIRMEVLRLLLTIPALLDYEIHQIDVKNAFLNGFIDIEIYMRQPEGFEVPGNENFVCNLVKSLYGLKQAPRVCVRLSKDMCARTESDKEEMHNIPYREAVGSFMYLVMGTRPDLTYFIQEVSHFLDNPGKQHWKDMQRGLRYLNGTREYGILLGGERNTNANTIGSLVNAYTDADYANCPDTRRSIGGYITMLGRSPISWLSRKHHTIVLSTTEAEYIALCHCLQETIFLRLLLAELGFNTQKCITVMENNQSCIKIANKPEHHGRSKHVEIRFHFVQEKIERQEFMIRYCPTAEMIAGIFTKALGKDQFLKLRRQLGVHQLSGQNLLFG</sequence>
<dbReference type="GO" id="GO:0004190">
    <property type="term" value="F:aspartic-type endopeptidase activity"/>
    <property type="evidence" value="ECO:0007669"/>
    <property type="project" value="UniProtKB-KW"/>
</dbReference>
<dbReference type="Gene3D" id="3.30.420.10">
    <property type="entry name" value="Ribonuclease H-like superfamily/Ribonuclease H"/>
    <property type="match status" value="1"/>
</dbReference>
<evidence type="ECO:0000313" key="4">
    <source>
        <dbReference type="Proteomes" id="UP001165121"/>
    </source>
</evidence>
<dbReference type="SUPFAM" id="SSF56672">
    <property type="entry name" value="DNA/RNA polymerases"/>
    <property type="match status" value="1"/>
</dbReference>
<protein>
    <submittedName>
        <fullName evidence="3">Unnamed protein product</fullName>
    </submittedName>
</protein>
<dbReference type="PANTHER" id="PTHR11439:SF483">
    <property type="entry name" value="PEPTIDE SYNTHASE GLIP-LIKE, PUTATIVE (AFU_ORTHOLOGUE AFUA_3G12920)-RELATED"/>
    <property type="match status" value="1"/>
</dbReference>
<name>A0A9W6XMI6_9STRA</name>
<dbReference type="Pfam" id="PF22936">
    <property type="entry name" value="Pol_BBD"/>
    <property type="match status" value="1"/>
</dbReference>
<comment type="caution">
    <text evidence="3">The sequence shown here is derived from an EMBL/GenBank/DDBJ whole genome shotgun (WGS) entry which is preliminary data.</text>
</comment>
<dbReference type="CDD" id="cd09272">
    <property type="entry name" value="RNase_HI_RT_Ty1"/>
    <property type="match status" value="1"/>
</dbReference>
<evidence type="ECO:0000256" key="1">
    <source>
        <dbReference type="ARBA" id="ARBA00022750"/>
    </source>
</evidence>
<keyword evidence="1" id="KW-0064">Aspartyl protease</keyword>
<keyword evidence="4" id="KW-1185">Reference proteome</keyword>
<dbReference type="AlphaFoldDB" id="A0A9W6XMI6"/>
<dbReference type="InterPro" id="IPR012337">
    <property type="entry name" value="RNaseH-like_sf"/>
</dbReference>
<evidence type="ECO:0000313" key="3">
    <source>
        <dbReference type="EMBL" id="GMF41455.1"/>
    </source>
</evidence>
<dbReference type="PANTHER" id="PTHR11439">
    <property type="entry name" value="GAG-POL-RELATED RETROTRANSPOSON"/>
    <property type="match status" value="1"/>
</dbReference>
<keyword evidence="1" id="KW-0378">Hydrolase</keyword>
<dbReference type="Proteomes" id="UP001165121">
    <property type="component" value="Unassembled WGS sequence"/>
</dbReference>
<dbReference type="PROSITE" id="PS50994">
    <property type="entry name" value="INTEGRASE"/>
    <property type="match status" value="1"/>
</dbReference>
<dbReference type="InterPro" id="IPR043502">
    <property type="entry name" value="DNA/RNA_pol_sf"/>
</dbReference>
<dbReference type="InterPro" id="IPR013103">
    <property type="entry name" value="RVT_2"/>
</dbReference>
<dbReference type="EMBL" id="BSXT01001336">
    <property type="protein sequence ID" value="GMF41455.1"/>
    <property type="molecule type" value="Genomic_DNA"/>
</dbReference>
<accession>A0A9W6XMI6</accession>
<organism evidence="3 4">
    <name type="scientific">Phytophthora fragariaefolia</name>
    <dbReference type="NCBI Taxonomy" id="1490495"/>
    <lineage>
        <taxon>Eukaryota</taxon>
        <taxon>Sar</taxon>
        <taxon>Stramenopiles</taxon>
        <taxon>Oomycota</taxon>
        <taxon>Peronosporomycetes</taxon>
        <taxon>Peronosporales</taxon>
        <taxon>Peronosporaceae</taxon>
        <taxon>Phytophthora</taxon>
    </lineage>
</organism>
<gene>
    <name evidence="3" type="ORF">Pfra01_001313800</name>
</gene>
<dbReference type="GO" id="GO:0015074">
    <property type="term" value="P:DNA integration"/>
    <property type="evidence" value="ECO:0007669"/>
    <property type="project" value="InterPro"/>
</dbReference>
<keyword evidence="1" id="KW-0645">Protease</keyword>
<dbReference type="InterPro" id="IPR036397">
    <property type="entry name" value="RNaseH_sf"/>
</dbReference>
<dbReference type="Pfam" id="PF07727">
    <property type="entry name" value="RVT_2"/>
    <property type="match status" value="1"/>
</dbReference>
<reference evidence="3" key="1">
    <citation type="submission" date="2023-04" db="EMBL/GenBank/DDBJ databases">
        <title>Phytophthora fragariaefolia NBRC 109709.</title>
        <authorList>
            <person name="Ichikawa N."/>
            <person name="Sato H."/>
            <person name="Tonouchi N."/>
        </authorList>
    </citation>
    <scope>NUCLEOTIDE SEQUENCE</scope>
    <source>
        <strain evidence="3">NBRC 109709</strain>
    </source>
</reference>
<dbReference type="InterPro" id="IPR054722">
    <property type="entry name" value="PolX-like_BBD"/>
</dbReference>
<dbReference type="SUPFAM" id="SSF53098">
    <property type="entry name" value="Ribonuclease H-like"/>
    <property type="match status" value="1"/>
</dbReference>
<evidence type="ECO:0000259" key="2">
    <source>
        <dbReference type="PROSITE" id="PS50994"/>
    </source>
</evidence>
<proteinExistence type="predicted"/>
<dbReference type="GO" id="GO:0003676">
    <property type="term" value="F:nucleic acid binding"/>
    <property type="evidence" value="ECO:0007669"/>
    <property type="project" value="InterPro"/>
</dbReference>
<dbReference type="InterPro" id="IPR001584">
    <property type="entry name" value="Integrase_cat-core"/>
</dbReference>
<feature type="domain" description="Integrase catalytic" evidence="2">
    <location>
        <begin position="277"/>
        <end position="464"/>
    </location>
</feature>